<reference evidence="1 2" key="1">
    <citation type="submission" date="2015-01" db="EMBL/GenBank/DDBJ databases">
        <title>The Genome Sequence of Exophiala oligosperma CBS72588.</title>
        <authorList>
            <consortium name="The Broad Institute Genomics Platform"/>
            <person name="Cuomo C."/>
            <person name="de Hoog S."/>
            <person name="Gorbushina A."/>
            <person name="Stielow B."/>
            <person name="Teixiera M."/>
            <person name="Abouelleil A."/>
            <person name="Chapman S.B."/>
            <person name="Priest M."/>
            <person name="Young S.K."/>
            <person name="Wortman J."/>
            <person name="Nusbaum C."/>
            <person name="Birren B."/>
        </authorList>
    </citation>
    <scope>NUCLEOTIDE SEQUENCE [LARGE SCALE GENOMIC DNA]</scope>
    <source>
        <strain evidence="1 2">CBS 72588</strain>
    </source>
</reference>
<dbReference type="HOGENOM" id="CLU_818990_0_0_1"/>
<name>A0A0D2B7Q6_9EURO</name>
<keyword evidence="2" id="KW-1185">Reference proteome</keyword>
<dbReference type="Proteomes" id="UP000053342">
    <property type="component" value="Unassembled WGS sequence"/>
</dbReference>
<evidence type="ECO:0000313" key="1">
    <source>
        <dbReference type="EMBL" id="KIW48271.1"/>
    </source>
</evidence>
<protein>
    <submittedName>
        <fullName evidence="1">Uncharacterized protein</fullName>
    </submittedName>
</protein>
<dbReference type="GeneID" id="27352950"/>
<dbReference type="EMBL" id="KN847332">
    <property type="protein sequence ID" value="KIW48271.1"/>
    <property type="molecule type" value="Genomic_DNA"/>
</dbReference>
<accession>A0A0D2B7Q6</accession>
<sequence>MCHLLQWPCNIMERFYAASGPWLLTSKTWPMTVFLLIDNFESMYLGRTEPLGPHSNAVRLILRERGYPQFLDRSSFCLWRMAHERIQARQILLREEPDPEQIEWLNRLDHGITYLRISSNIHQINTIAAAVTKLIQSEQGIKPTVTKRREEADKLIHSSQNLVASIEQWIADVGEKWRPKVVAGNCALQESDQDSPSHPSLPDFLCPRMLNYSDIWLAYTWNFHAASQIVLRESLVDTVQFKNDLEMRESSTEDEELIRAQHQGVQRLSSSIIRSFPQLLGFVHGDVQPPHALPQGKMAGRYFSLFSLSIVQRARFTSAEHKQTATEVLNWIKSSHQLT</sequence>
<dbReference type="InterPro" id="IPR053175">
    <property type="entry name" value="DHMBA_Reg_Transcription_Factor"/>
</dbReference>
<evidence type="ECO:0000313" key="2">
    <source>
        <dbReference type="Proteomes" id="UP000053342"/>
    </source>
</evidence>
<dbReference type="RefSeq" id="XP_016268487.1">
    <property type="nucleotide sequence ID" value="XM_016401434.1"/>
</dbReference>
<dbReference type="PANTHER" id="PTHR38791">
    <property type="entry name" value="ZN(II)2CYS6 TRANSCRIPTION FACTOR (EUROFUNG)-RELATED-RELATED"/>
    <property type="match status" value="1"/>
</dbReference>
<dbReference type="AlphaFoldDB" id="A0A0D2B7Q6"/>
<organism evidence="1 2">
    <name type="scientific">Exophiala oligosperma</name>
    <dbReference type="NCBI Taxonomy" id="215243"/>
    <lineage>
        <taxon>Eukaryota</taxon>
        <taxon>Fungi</taxon>
        <taxon>Dikarya</taxon>
        <taxon>Ascomycota</taxon>
        <taxon>Pezizomycotina</taxon>
        <taxon>Eurotiomycetes</taxon>
        <taxon>Chaetothyriomycetidae</taxon>
        <taxon>Chaetothyriales</taxon>
        <taxon>Herpotrichiellaceae</taxon>
        <taxon>Exophiala</taxon>
    </lineage>
</organism>
<proteinExistence type="predicted"/>
<dbReference type="VEuPathDB" id="FungiDB:PV06_00876"/>
<gene>
    <name evidence="1" type="ORF">PV06_00876</name>
</gene>
<dbReference type="OrthoDB" id="5355161at2759"/>